<keyword evidence="4" id="KW-1185">Reference proteome</keyword>
<reference evidence="3 4" key="1">
    <citation type="submission" date="2022-10" db="EMBL/GenBank/DDBJ databases">
        <title>Chitinophaga nivalis PC15 sp. nov., isolated from Pyeongchang county, South Korea.</title>
        <authorList>
            <person name="Trinh H.N."/>
        </authorList>
    </citation>
    <scope>NUCLEOTIDE SEQUENCE [LARGE SCALE GENOMIC DNA]</scope>
    <source>
        <strain evidence="3 4">PC14</strain>
    </source>
</reference>
<evidence type="ECO:0000313" key="3">
    <source>
        <dbReference type="EMBL" id="MCW3485284.1"/>
    </source>
</evidence>
<keyword evidence="1" id="KW-0732">Signal</keyword>
<dbReference type="InterPro" id="IPR005151">
    <property type="entry name" value="Tail-specific_protease"/>
</dbReference>
<organism evidence="3 4">
    <name type="scientific">Chitinophaga nivalis</name>
    <dbReference type="NCBI Taxonomy" id="2991709"/>
    <lineage>
        <taxon>Bacteria</taxon>
        <taxon>Pseudomonadati</taxon>
        <taxon>Bacteroidota</taxon>
        <taxon>Chitinophagia</taxon>
        <taxon>Chitinophagales</taxon>
        <taxon>Chitinophagaceae</taxon>
        <taxon>Chitinophaga</taxon>
    </lineage>
</organism>
<proteinExistence type="predicted"/>
<name>A0ABT3IMT0_9BACT</name>
<evidence type="ECO:0000259" key="2">
    <source>
        <dbReference type="Pfam" id="PF03572"/>
    </source>
</evidence>
<feature type="domain" description="Tail specific protease" evidence="2">
    <location>
        <begin position="240"/>
        <end position="450"/>
    </location>
</feature>
<evidence type="ECO:0000256" key="1">
    <source>
        <dbReference type="SAM" id="SignalP"/>
    </source>
</evidence>
<dbReference type="Pfam" id="PF03572">
    <property type="entry name" value="Peptidase_S41"/>
    <property type="match status" value="1"/>
</dbReference>
<evidence type="ECO:0000313" key="4">
    <source>
        <dbReference type="Proteomes" id="UP001207742"/>
    </source>
</evidence>
<protein>
    <submittedName>
        <fullName evidence="3">S41 family peptidase</fullName>
    </submittedName>
</protein>
<dbReference type="Gene3D" id="3.90.226.10">
    <property type="entry name" value="2-enoyl-CoA Hydratase, Chain A, domain 1"/>
    <property type="match status" value="1"/>
</dbReference>
<comment type="caution">
    <text evidence="3">The sequence shown here is derived from an EMBL/GenBank/DDBJ whole genome shotgun (WGS) entry which is preliminary data.</text>
</comment>
<dbReference type="SUPFAM" id="SSF52096">
    <property type="entry name" value="ClpP/crotonase"/>
    <property type="match status" value="1"/>
</dbReference>
<dbReference type="InterPro" id="IPR029045">
    <property type="entry name" value="ClpP/crotonase-like_dom_sf"/>
</dbReference>
<gene>
    <name evidence="3" type="ORF">OL497_15345</name>
</gene>
<sequence>MKISYLFALLLLLCTASSHAQNNCNCAQAVEKLIAKIETEYPGFKEKTTDTLLYNHFKAGIIEKSWRTDDAHCLALLKEYTQFFKDRHIFFLDQTTPQPQDKKAGKATVTISAAAFHKKISTTKDPLEGIWKSDNYKIGILKTDKTTYTGFILETNSQYWQPNDVKFVLHGTDRVDYYLQDRSMFKDTFTLYSPAILYFRLLKSAFIKQPLLPADTLKIQAQLNEIEGFYVKQLTPATTLLRLKSFDYPFVDRIEALIKANRALIENSQNLIIDIRQNGGGTDLAYKPILPYILTNPTLHTGATFLVTQTLLDGLEKYKKGLPRDEKHQAEIAGVDHQLNAFTGNIGKYINPDEGESPVSKIAPALKSPQQIVILTDRKVASSAENFLLVAKQSKKVKVFGTPTSGVLDYGSARVFDMGCANYPFVMPTYRSLRLPAYPIDNIGIQPDVYLDNYITDWMQYAINYLEDKQ</sequence>
<feature type="chain" id="PRO_5046311208" evidence="1">
    <location>
        <begin position="21"/>
        <end position="470"/>
    </location>
</feature>
<accession>A0ABT3IMT0</accession>
<dbReference type="Proteomes" id="UP001207742">
    <property type="component" value="Unassembled WGS sequence"/>
</dbReference>
<dbReference type="EMBL" id="JAPDNS010000001">
    <property type="protein sequence ID" value="MCW3485284.1"/>
    <property type="molecule type" value="Genomic_DNA"/>
</dbReference>
<dbReference type="RefSeq" id="WP_264731501.1">
    <property type="nucleotide sequence ID" value="NZ_JAPDNR010000001.1"/>
</dbReference>
<feature type="signal peptide" evidence="1">
    <location>
        <begin position="1"/>
        <end position="20"/>
    </location>
</feature>